<evidence type="ECO:0000256" key="1">
    <source>
        <dbReference type="SAM" id="MobiDB-lite"/>
    </source>
</evidence>
<feature type="region of interest" description="Disordered" evidence="1">
    <location>
        <begin position="1"/>
        <end position="28"/>
    </location>
</feature>
<dbReference type="AlphaFoldDB" id="A0AAW0C2V1"/>
<evidence type="ECO:0000313" key="3">
    <source>
        <dbReference type="EMBL" id="KAK7033525.1"/>
    </source>
</evidence>
<comment type="caution">
    <text evidence="3">The sequence shown here is derived from an EMBL/GenBank/DDBJ whole genome shotgun (WGS) entry which is preliminary data.</text>
</comment>
<sequence length="228" mass="25321">MTETTATDPPPQYQASAEESKRTAKKRTPSNYIRIVRDKGEVQDNFVLDTSINIKENLLPELDESEKAVGRRNLCVKTKDNRGEIDIGVDIKGTAGTRKKITIEAEALKADALLRLDAPAIETRPLLRVHVTSGNGIIVVFLPSSTAGLINVTSTGPVILSEKLAEATNIVNEDGQSRKYIIGTVDEWDEEDKDQFFINAKHGRVYLRYNDEPHVKPVVGFWARCFGN</sequence>
<proteinExistence type="predicted"/>
<gene>
    <name evidence="3" type="ORF">VNI00_012749</name>
</gene>
<dbReference type="InterPro" id="IPR055754">
    <property type="entry name" value="DUF7330"/>
</dbReference>
<accession>A0AAW0C2V1</accession>
<reference evidence="3 4" key="1">
    <citation type="submission" date="2024-01" db="EMBL/GenBank/DDBJ databases">
        <title>A draft genome for a cacao thread blight-causing isolate of Paramarasmius palmivorus.</title>
        <authorList>
            <person name="Baruah I.K."/>
            <person name="Bukari Y."/>
            <person name="Amoako-Attah I."/>
            <person name="Meinhardt L.W."/>
            <person name="Bailey B.A."/>
            <person name="Cohen S.P."/>
        </authorList>
    </citation>
    <scope>NUCLEOTIDE SEQUENCE [LARGE SCALE GENOMIC DNA]</scope>
    <source>
        <strain evidence="3 4">GH-12</strain>
    </source>
</reference>
<dbReference type="EMBL" id="JAYKXP010000061">
    <property type="protein sequence ID" value="KAK7033525.1"/>
    <property type="molecule type" value="Genomic_DNA"/>
</dbReference>
<feature type="domain" description="DUF7330" evidence="2">
    <location>
        <begin position="31"/>
        <end position="212"/>
    </location>
</feature>
<feature type="compositionally biased region" description="Polar residues" evidence="1">
    <location>
        <begin position="1"/>
        <end position="17"/>
    </location>
</feature>
<organism evidence="3 4">
    <name type="scientific">Paramarasmius palmivorus</name>
    <dbReference type="NCBI Taxonomy" id="297713"/>
    <lineage>
        <taxon>Eukaryota</taxon>
        <taxon>Fungi</taxon>
        <taxon>Dikarya</taxon>
        <taxon>Basidiomycota</taxon>
        <taxon>Agaricomycotina</taxon>
        <taxon>Agaricomycetes</taxon>
        <taxon>Agaricomycetidae</taxon>
        <taxon>Agaricales</taxon>
        <taxon>Marasmiineae</taxon>
        <taxon>Marasmiaceae</taxon>
        <taxon>Paramarasmius</taxon>
    </lineage>
</organism>
<dbReference type="Proteomes" id="UP001383192">
    <property type="component" value="Unassembled WGS sequence"/>
</dbReference>
<name>A0AAW0C2V1_9AGAR</name>
<evidence type="ECO:0000313" key="4">
    <source>
        <dbReference type="Proteomes" id="UP001383192"/>
    </source>
</evidence>
<evidence type="ECO:0000259" key="2">
    <source>
        <dbReference type="Pfam" id="PF24016"/>
    </source>
</evidence>
<keyword evidence="4" id="KW-1185">Reference proteome</keyword>
<protein>
    <recommendedName>
        <fullName evidence="2">DUF7330 domain-containing protein</fullName>
    </recommendedName>
</protein>
<dbReference type="Pfam" id="PF24016">
    <property type="entry name" value="DUF7330"/>
    <property type="match status" value="1"/>
</dbReference>